<dbReference type="Gene3D" id="1.20.1250.10">
    <property type="match status" value="1"/>
</dbReference>
<dbReference type="PANTHER" id="PTHR11691:SF37">
    <property type="entry name" value="INTERFERON OMEGA-1"/>
    <property type="match status" value="1"/>
</dbReference>
<evidence type="ECO:0000256" key="5">
    <source>
        <dbReference type="ARBA" id="ARBA00023157"/>
    </source>
</evidence>
<evidence type="ECO:0000256" key="2">
    <source>
        <dbReference type="ARBA" id="ARBA00022514"/>
    </source>
</evidence>
<dbReference type="SUPFAM" id="SSF47266">
    <property type="entry name" value="4-helical cytokines"/>
    <property type="match status" value="1"/>
</dbReference>
<accession>A0A8J6BT31</accession>
<evidence type="ECO:0000313" key="7">
    <source>
        <dbReference type="EMBL" id="KAG8524974.1"/>
    </source>
</evidence>
<keyword evidence="4 6" id="KW-0051">Antiviral defense</keyword>
<dbReference type="FunFam" id="1.20.1250.10:FF:000001">
    <property type="entry name" value="Interferon alpha"/>
    <property type="match status" value="1"/>
</dbReference>
<dbReference type="GO" id="GO:0005615">
    <property type="term" value="C:extracellular space"/>
    <property type="evidence" value="ECO:0007669"/>
    <property type="project" value="UniProtKB-KW"/>
</dbReference>
<dbReference type="SMART" id="SM00076">
    <property type="entry name" value="IFabd"/>
    <property type="match status" value="1"/>
</dbReference>
<protein>
    <submittedName>
        <fullName evidence="7">Interferon omega-1</fullName>
    </submittedName>
</protein>
<dbReference type="InterPro" id="IPR000471">
    <property type="entry name" value="Interferon_alpha/beta/delta"/>
</dbReference>
<dbReference type="OrthoDB" id="9665878at2759"/>
<evidence type="ECO:0000256" key="4">
    <source>
        <dbReference type="ARBA" id="ARBA00023118"/>
    </source>
</evidence>
<organism evidence="7 8">
    <name type="scientific">Galemys pyrenaicus</name>
    <name type="common">Iberian desman</name>
    <name type="synonym">Pyrenean desman</name>
    <dbReference type="NCBI Taxonomy" id="202257"/>
    <lineage>
        <taxon>Eukaryota</taxon>
        <taxon>Metazoa</taxon>
        <taxon>Chordata</taxon>
        <taxon>Craniata</taxon>
        <taxon>Vertebrata</taxon>
        <taxon>Euteleostomi</taxon>
        <taxon>Mammalia</taxon>
        <taxon>Eutheria</taxon>
        <taxon>Laurasiatheria</taxon>
        <taxon>Eulipotyphla</taxon>
        <taxon>Talpidae</taxon>
        <taxon>Galemys</taxon>
    </lineage>
</organism>
<evidence type="ECO:0000256" key="3">
    <source>
        <dbReference type="ARBA" id="ARBA00022525"/>
    </source>
</evidence>
<keyword evidence="3" id="KW-0964">Secreted</keyword>
<sequence>MVTREASSVPMCRAMFRESVSENVGFSPPDSPDQPAPCFPMALLLSLVVALAALSCCSVGSLGCDQHVDHVEMTKNNSELLSKLERTAPSSCLENRRNFRFPSDALNGSQFQKTQAMAILQEMLWQTLKLFSTDHSSAVWNQTLLDPLLCGLSVQLNHLGACLGEKRAEKDPAALGIEGPWLALKKYFMNIRLKVTKEEFSDCDWEVVRVEIGRALSLSKTLQERASMKVGDLGSWLK</sequence>
<evidence type="ECO:0000256" key="1">
    <source>
        <dbReference type="ARBA" id="ARBA00004613"/>
    </source>
</evidence>
<dbReference type="EMBL" id="JAGFMF010011014">
    <property type="protein sequence ID" value="KAG8524974.1"/>
    <property type="molecule type" value="Genomic_DNA"/>
</dbReference>
<comment type="similarity">
    <text evidence="6">Belongs to the alpha/beta interferon family.</text>
</comment>
<dbReference type="GO" id="GO:0005126">
    <property type="term" value="F:cytokine receptor binding"/>
    <property type="evidence" value="ECO:0007669"/>
    <property type="project" value="InterPro"/>
</dbReference>
<comment type="subcellular location">
    <subcellularLocation>
        <location evidence="1">Secreted</location>
    </subcellularLocation>
</comment>
<dbReference type="GO" id="GO:0005125">
    <property type="term" value="F:cytokine activity"/>
    <property type="evidence" value="ECO:0007669"/>
    <property type="project" value="UniProtKB-KW"/>
</dbReference>
<evidence type="ECO:0000313" key="8">
    <source>
        <dbReference type="Proteomes" id="UP000700334"/>
    </source>
</evidence>
<gene>
    <name evidence="7" type="ORF">J0S82_016692</name>
</gene>
<reference evidence="7" key="1">
    <citation type="journal article" date="2021" name="Evol. Appl.">
        <title>The genome of the Pyrenean desman and the effects of bottlenecks and inbreeding on the genomic landscape of an endangered species.</title>
        <authorList>
            <person name="Escoda L."/>
            <person name="Castresana J."/>
        </authorList>
    </citation>
    <scope>NUCLEOTIDE SEQUENCE</scope>
    <source>
        <strain evidence="7">IBE-C5619</strain>
    </source>
</reference>
<dbReference type="PRINTS" id="PR00266">
    <property type="entry name" value="INTERFERONAB"/>
</dbReference>
<dbReference type="PANTHER" id="PTHR11691">
    <property type="entry name" value="TYPE I INTERFERON"/>
    <property type="match status" value="1"/>
</dbReference>
<dbReference type="Pfam" id="PF00143">
    <property type="entry name" value="Interferon"/>
    <property type="match status" value="1"/>
</dbReference>
<dbReference type="AlphaFoldDB" id="A0A8J6BT31"/>
<dbReference type="InterPro" id="IPR009079">
    <property type="entry name" value="4_helix_cytokine-like_core"/>
</dbReference>
<keyword evidence="8" id="KW-1185">Reference proteome</keyword>
<keyword evidence="2 6" id="KW-0202">Cytokine</keyword>
<keyword evidence="5" id="KW-1015">Disulfide bond</keyword>
<dbReference type="Proteomes" id="UP000700334">
    <property type="component" value="Unassembled WGS sequence"/>
</dbReference>
<proteinExistence type="inferred from homology"/>
<dbReference type="GO" id="GO:0051607">
    <property type="term" value="P:defense response to virus"/>
    <property type="evidence" value="ECO:0007669"/>
    <property type="project" value="UniProtKB-KW"/>
</dbReference>
<evidence type="ECO:0000256" key="6">
    <source>
        <dbReference type="RuleBase" id="RU000436"/>
    </source>
</evidence>
<comment type="caution">
    <text evidence="7">The sequence shown here is derived from an EMBL/GenBank/DDBJ whole genome shotgun (WGS) entry which is preliminary data.</text>
</comment>
<name>A0A8J6BT31_GALPY</name>